<comment type="caution">
    <text evidence="1">The sequence shown here is derived from an EMBL/GenBank/DDBJ whole genome shotgun (WGS) entry which is preliminary data.</text>
</comment>
<name>A0A7W8YWL8_9SPHI</name>
<protein>
    <submittedName>
        <fullName evidence="1">NADPH-dependent ferric siderophore reductase</fullName>
    </submittedName>
</protein>
<dbReference type="EMBL" id="JACHCF010000010">
    <property type="protein sequence ID" value="MBB5622918.1"/>
    <property type="molecule type" value="Genomic_DNA"/>
</dbReference>
<evidence type="ECO:0000313" key="2">
    <source>
        <dbReference type="Proteomes" id="UP000537718"/>
    </source>
</evidence>
<dbReference type="RefSeq" id="WP_183869054.1">
    <property type="nucleotide sequence ID" value="NZ_JACHCF010000010.1"/>
</dbReference>
<evidence type="ECO:0000313" key="1">
    <source>
        <dbReference type="EMBL" id="MBB5622918.1"/>
    </source>
</evidence>
<reference evidence="1 2" key="1">
    <citation type="submission" date="2020-08" db="EMBL/GenBank/DDBJ databases">
        <title>Genomic Encyclopedia of Type Strains, Phase IV (KMG-V): Genome sequencing to study the core and pangenomes of soil and plant-associated prokaryotes.</title>
        <authorList>
            <person name="Whitman W."/>
        </authorList>
    </citation>
    <scope>NUCLEOTIDE SEQUENCE [LARGE SCALE GENOMIC DNA]</scope>
    <source>
        <strain evidence="1 2">MP7CTX6</strain>
    </source>
</reference>
<dbReference type="AlphaFoldDB" id="A0A7W8YWL8"/>
<gene>
    <name evidence="1" type="ORF">HDE69_004000</name>
</gene>
<proteinExistence type="predicted"/>
<accession>A0A7W8YWL8</accession>
<sequence>MQKESLQQANGNSIDERLLLQTGYVEKVNSVGKGEIIEISLYVPLVNMLGWTEVPYIKFSVGGALFRKYTPAAWDAKAQTCTLFIDAAHDGPGTTWARRLRERDLVQYIKVGSSRQSPHPTGRIVGLGDVTSIGQLLALFQMTNPGTRFSGVLLITDREQSEYCNKNLSPYLHPVLCEDTDQITPVISWINAQKYSIPDTCFYITGNDFMVIQLRKSLIAMGFATEQIKVKGFWS</sequence>
<dbReference type="Proteomes" id="UP000537718">
    <property type="component" value="Unassembled WGS sequence"/>
</dbReference>
<organism evidence="1 2">
    <name type="scientific">Pedobacter cryoconitis</name>
    <dbReference type="NCBI Taxonomy" id="188932"/>
    <lineage>
        <taxon>Bacteria</taxon>
        <taxon>Pseudomonadati</taxon>
        <taxon>Bacteroidota</taxon>
        <taxon>Sphingobacteriia</taxon>
        <taxon>Sphingobacteriales</taxon>
        <taxon>Sphingobacteriaceae</taxon>
        <taxon>Pedobacter</taxon>
    </lineage>
</organism>